<dbReference type="EMBL" id="BAABME010005489">
    <property type="protein sequence ID" value="GAA0165777.1"/>
    <property type="molecule type" value="Genomic_DNA"/>
</dbReference>
<proteinExistence type="predicted"/>
<dbReference type="AlphaFoldDB" id="A0AAV3QUP0"/>
<organism evidence="2 3">
    <name type="scientific">Lithospermum erythrorhizon</name>
    <name type="common">Purple gromwell</name>
    <name type="synonym">Lithospermum officinale var. erythrorhizon</name>
    <dbReference type="NCBI Taxonomy" id="34254"/>
    <lineage>
        <taxon>Eukaryota</taxon>
        <taxon>Viridiplantae</taxon>
        <taxon>Streptophyta</taxon>
        <taxon>Embryophyta</taxon>
        <taxon>Tracheophyta</taxon>
        <taxon>Spermatophyta</taxon>
        <taxon>Magnoliopsida</taxon>
        <taxon>eudicotyledons</taxon>
        <taxon>Gunneridae</taxon>
        <taxon>Pentapetalae</taxon>
        <taxon>asterids</taxon>
        <taxon>lamiids</taxon>
        <taxon>Boraginales</taxon>
        <taxon>Boraginaceae</taxon>
        <taxon>Boraginoideae</taxon>
        <taxon>Lithospermeae</taxon>
        <taxon>Lithospermum</taxon>
    </lineage>
</organism>
<evidence type="ECO:0000313" key="3">
    <source>
        <dbReference type="Proteomes" id="UP001454036"/>
    </source>
</evidence>
<evidence type="ECO:0000256" key="1">
    <source>
        <dbReference type="SAM" id="MobiDB-lite"/>
    </source>
</evidence>
<evidence type="ECO:0000313" key="2">
    <source>
        <dbReference type="EMBL" id="GAA0165777.1"/>
    </source>
</evidence>
<dbReference type="Proteomes" id="UP001454036">
    <property type="component" value="Unassembled WGS sequence"/>
</dbReference>
<keyword evidence="3" id="KW-1185">Reference proteome</keyword>
<feature type="region of interest" description="Disordered" evidence="1">
    <location>
        <begin position="117"/>
        <end position="152"/>
    </location>
</feature>
<gene>
    <name evidence="2" type="ORF">LIER_21092</name>
</gene>
<accession>A0AAV3QUP0</accession>
<sequence>MASIMAKGSRVSLAPPILAFIYRRLSQISLSNNPSTVQECFPAQNTANKPNGPLMVRFMEKLGCTLVVPGLSSSTREMTELFTDLKLWRFYTSEDSRCSPKKHGKWESLPAGMRFPPLVFKSSSSSKRKRSSDNAAEDRDPKHARGGGKYSLRGSVFPLARIRTRLKEKSPEMILKGEEGVLSTFQVLTTLGLIGFPDLHDKLHGLFSKAREAYTTLITTSQDNTSEALSKLAL</sequence>
<comment type="caution">
    <text evidence="2">The sequence shown here is derived from an EMBL/GenBank/DDBJ whole genome shotgun (WGS) entry which is preliminary data.</text>
</comment>
<name>A0AAV3QUP0_LITER</name>
<protein>
    <submittedName>
        <fullName evidence="2">Uncharacterized protein</fullName>
    </submittedName>
</protein>
<reference evidence="2 3" key="1">
    <citation type="submission" date="2024-01" db="EMBL/GenBank/DDBJ databases">
        <title>The complete chloroplast genome sequence of Lithospermum erythrorhizon: insights into the phylogenetic relationship among Boraginaceae species and the maternal lineages of purple gromwells.</title>
        <authorList>
            <person name="Okada T."/>
            <person name="Watanabe K."/>
        </authorList>
    </citation>
    <scope>NUCLEOTIDE SEQUENCE [LARGE SCALE GENOMIC DNA]</scope>
</reference>